<dbReference type="Pfam" id="PF02922">
    <property type="entry name" value="CBM_48"/>
    <property type="match status" value="1"/>
</dbReference>
<dbReference type="Pfam" id="PF00128">
    <property type="entry name" value="Alpha-amylase"/>
    <property type="match status" value="1"/>
</dbReference>
<feature type="active site" description="Proton donor" evidence="9">
    <location>
        <position position="356"/>
    </location>
</feature>
<dbReference type="InterPro" id="IPR006048">
    <property type="entry name" value="A-amylase/branching_C"/>
</dbReference>
<dbReference type="NCBIfam" id="NF008967">
    <property type="entry name" value="PRK12313.1"/>
    <property type="match status" value="1"/>
</dbReference>
<keyword evidence="7 9" id="KW-0320">Glycogen biosynthesis</keyword>
<dbReference type="GO" id="GO:0005829">
    <property type="term" value="C:cytosol"/>
    <property type="evidence" value="ECO:0007669"/>
    <property type="project" value="TreeGrafter"/>
</dbReference>
<comment type="catalytic activity">
    <reaction evidence="1 9">
        <text>Transfers a segment of a (1-&gt;4)-alpha-D-glucan chain to a primary hydroxy group in a similar glucan chain.</text>
        <dbReference type="EC" id="2.4.1.18"/>
    </reaction>
</comment>
<dbReference type="Proteomes" id="UP001164733">
    <property type="component" value="Chromosome"/>
</dbReference>
<evidence type="ECO:0000256" key="1">
    <source>
        <dbReference type="ARBA" id="ARBA00000826"/>
    </source>
</evidence>
<reference evidence="11" key="1">
    <citation type="submission" date="2021-11" db="EMBL/GenBank/DDBJ databases">
        <title>Clostridia strains as spoilage organisms.</title>
        <authorList>
            <person name="Wambui J."/>
            <person name="Stevens M.J.A."/>
            <person name="Stephan R."/>
        </authorList>
    </citation>
    <scope>NUCLEOTIDE SEQUENCE</scope>
    <source>
        <strain evidence="11">CF009</strain>
    </source>
</reference>
<comment type="pathway">
    <text evidence="2 9">Glycan biosynthesis; glycogen biosynthesis.</text>
</comment>
<dbReference type="FunFam" id="2.60.40.1180:FF:000002">
    <property type="entry name" value="1,4-alpha-glucan branching enzyme GlgB"/>
    <property type="match status" value="1"/>
</dbReference>
<evidence type="ECO:0000256" key="5">
    <source>
        <dbReference type="ARBA" id="ARBA00022676"/>
    </source>
</evidence>
<dbReference type="PANTHER" id="PTHR43651:SF3">
    <property type="entry name" value="1,4-ALPHA-GLUCAN-BRANCHING ENZYME"/>
    <property type="match status" value="1"/>
</dbReference>
<feature type="active site" description="Nucleophile" evidence="9">
    <location>
        <position position="303"/>
    </location>
</feature>
<dbReference type="NCBIfam" id="NF003811">
    <property type="entry name" value="PRK05402.1"/>
    <property type="match status" value="1"/>
</dbReference>
<feature type="domain" description="Glycosyl hydrolase family 13 catalytic" evidence="10">
    <location>
        <begin position="146"/>
        <end position="506"/>
    </location>
</feature>
<evidence type="ECO:0000256" key="4">
    <source>
        <dbReference type="ARBA" id="ARBA00022600"/>
    </source>
</evidence>
<evidence type="ECO:0000256" key="3">
    <source>
        <dbReference type="ARBA" id="ARBA00009000"/>
    </source>
</evidence>
<protein>
    <recommendedName>
        <fullName evidence="9">1,4-alpha-glucan branching enzyme GlgB</fullName>
        <ecNumber evidence="9">2.4.1.18</ecNumber>
    </recommendedName>
    <alternativeName>
        <fullName evidence="9">1,4-alpha-D-glucan:1,4-alpha-D-glucan 6-glucosyl-transferase</fullName>
    </alternativeName>
    <alternativeName>
        <fullName evidence="9">Alpha-(1-&gt;4)-glucan branching enzyme</fullName>
    </alternativeName>
    <alternativeName>
        <fullName evidence="9">Glycogen branching enzyme</fullName>
        <shortName evidence="9">BE</shortName>
    </alternativeName>
</protein>
<sequence length="634" mass="74064">MNNVEDFLSHRHEFNSYKFMGCKLKIKNGERGAEFSVWAPNAKEVMVVGDFNNWDGCTHSMKNIEKSGFFNIFIEEIKDGDLYKYKIITNDGKVLFKADPYGYFSEVRPNTASIVTDLKEYLWNDKNWMMHREKRKPYDMPINIYEVHLGSWDRGHENRFYSYMEIADKLLSYVVYMGYTHIELLPVTEHPLDDSWGYQTTGYFSLTSRFGSPKEFMYLVNKFHEKNIGIILDWVPGHFCKDEHGLYKFDGTNLYQYDNPELGENYDWGSANFDLGKVEVREFLISNAMFWFELYHIDGMRVDAVSNMLYLDYGTRHDMDLKNSNGTNENLEAVSFIKELNETIFRNYPNVLMVAEESTAWKGVSAPTSTNGLGFNYKWNMGWMNDMLKYMQLNSNEKKAQHGLITFSLMYAFSENYILPLSHDEVVHCKKSLLSKMPGGYDDKFSSLRLFYGYTMAHPGKKLLFMGGEFGQFIEWNPNNGLDWLLLDYPKHKKLQRYTKALNEFYKDEKALWQKDHTSDGFDWIDPNNSNQSVISFARIGHDRDDYLIVVCNFSPVSYGIYKVGVPELVNYVEVFNSDNSMFGGNDKLNNKIILPIFEKWNNKPYCINITLPALSIVFIKKEKQDVLLKASIY</sequence>
<dbReference type="InterPro" id="IPR037439">
    <property type="entry name" value="Branching_enzy"/>
</dbReference>
<dbReference type="AlphaFoldDB" id="A0AA47EKL5"/>
<evidence type="ECO:0000256" key="2">
    <source>
        <dbReference type="ARBA" id="ARBA00004964"/>
    </source>
</evidence>
<evidence type="ECO:0000313" key="12">
    <source>
        <dbReference type="Proteomes" id="UP001164733"/>
    </source>
</evidence>
<evidence type="ECO:0000256" key="7">
    <source>
        <dbReference type="ARBA" id="ARBA00023056"/>
    </source>
</evidence>
<dbReference type="GO" id="GO:0043169">
    <property type="term" value="F:cation binding"/>
    <property type="evidence" value="ECO:0007669"/>
    <property type="project" value="InterPro"/>
</dbReference>
<comment type="subunit">
    <text evidence="9">Monomer.</text>
</comment>
<dbReference type="RefSeq" id="WP_216122607.1">
    <property type="nucleotide sequence ID" value="NZ_CP086239.1"/>
</dbReference>
<dbReference type="InterPro" id="IPR006047">
    <property type="entry name" value="GH13_cat_dom"/>
</dbReference>
<organism evidence="11 12">
    <name type="scientific">Clostridium estertheticum</name>
    <dbReference type="NCBI Taxonomy" id="238834"/>
    <lineage>
        <taxon>Bacteria</taxon>
        <taxon>Bacillati</taxon>
        <taxon>Bacillota</taxon>
        <taxon>Clostridia</taxon>
        <taxon>Eubacteriales</taxon>
        <taxon>Clostridiaceae</taxon>
        <taxon>Clostridium</taxon>
    </lineage>
</organism>
<dbReference type="CDD" id="cd11322">
    <property type="entry name" value="AmyAc_Glg_BE"/>
    <property type="match status" value="1"/>
</dbReference>
<dbReference type="HAMAP" id="MF_00685">
    <property type="entry name" value="GlgB"/>
    <property type="match status" value="1"/>
</dbReference>
<evidence type="ECO:0000259" key="10">
    <source>
        <dbReference type="SMART" id="SM00642"/>
    </source>
</evidence>
<evidence type="ECO:0000313" key="11">
    <source>
        <dbReference type="EMBL" id="WAG60333.1"/>
    </source>
</evidence>
<dbReference type="InterPro" id="IPR006407">
    <property type="entry name" value="GlgB"/>
</dbReference>
<dbReference type="PANTHER" id="PTHR43651">
    <property type="entry name" value="1,4-ALPHA-GLUCAN-BRANCHING ENZYME"/>
    <property type="match status" value="1"/>
</dbReference>
<comment type="function">
    <text evidence="9">Catalyzes the formation of the alpha-1,6-glucosidic linkages in glycogen by scission of a 1,4-alpha-linked oligosaccharide from growing alpha-1,4-glucan chains and the subsequent attachment of the oligosaccharide to the alpha-1,6 position.</text>
</comment>
<dbReference type="PIRSF" id="PIRSF000463">
    <property type="entry name" value="GlgB"/>
    <property type="match status" value="1"/>
</dbReference>
<dbReference type="GO" id="GO:0004553">
    <property type="term" value="F:hydrolase activity, hydrolyzing O-glycosyl compounds"/>
    <property type="evidence" value="ECO:0007669"/>
    <property type="project" value="InterPro"/>
</dbReference>
<gene>
    <name evidence="9 11" type="primary">glgB</name>
    <name evidence="11" type="ORF">LL038_22880</name>
</gene>
<dbReference type="EC" id="2.4.1.18" evidence="9"/>
<keyword evidence="8 9" id="KW-0119">Carbohydrate metabolism</keyword>
<evidence type="ECO:0000256" key="8">
    <source>
        <dbReference type="ARBA" id="ARBA00023277"/>
    </source>
</evidence>
<dbReference type="GO" id="GO:0005978">
    <property type="term" value="P:glycogen biosynthetic process"/>
    <property type="evidence" value="ECO:0007669"/>
    <property type="project" value="UniProtKB-UniRule"/>
</dbReference>
<comment type="similarity">
    <text evidence="3 9">Belongs to the glycosyl hydrolase 13 family. GlgB subfamily.</text>
</comment>
<dbReference type="SMART" id="SM00642">
    <property type="entry name" value="Aamy"/>
    <property type="match status" value="1"/>
</dbReference>
<proteinExistence type="inferred from homology"/>
<dbReference type="Pfam" id="PF02806">
    <property type="entry name" value="Alpha-amylase_C"/>
    <property type="match status" value="1"/>
</dbReference>
<dbReference type="CDD" id="cd02855">
    <property type="entry name" value="E_set_GBE_prok_N"/>
    <property type="match status" value="1"/>
</dbReference>
<evidence type="ECO:0000256" key="9">
    <source>
        <dbReference type="HAMAP-Rule" id="MF_00685"/>
    </source>
</evidence>
<name>A0AA47EKL5_9CLOT</name>
<evidence type="ECO:0000256" key="6">
    <source>
        <dbReference type="ARBA" id="ARBA00022679"/>
    </source>
</evidence>
<dbReference type="EMBL" id="CP086239">
    <property type="protein sequence ID" value="WAG60333.1"/>
    <property type="molecule type" value="Genomic_DNA"/>
</dbReference>
<keyword evidence="4 9" id="KW-0321">Glycogen metabolism</keyword>
<dbReference type="InterPro" id="IPR044143">
    <property type="entry name" value="GlgB_N_E_set_prok"/>
</dbReference>
<dbReference type="GO" id="GO:0003844">
    <property type="term" value="F:1,4-alpha-glucan branching enzyme activity"/>
    <property type="evidence" value="ECO:0007669"/>
    <property type="project" value="UniProtKB-UniRule"/>
</dbReference>
<dbReference type="FunFam" id="3.20.20.80:FF:000003">
    <property type="entry name" value="1,4-alpha-glucan branching enzyme GlgB"/>
    <property type="match status" value="1"/>
</dbReference>
<keyword evidence="6 9" id="KW-0808">Transferase</keyword>
<keyword evidence="5 9" id="KW-0328">Glycosyltransferase</keyword>
<dbReference type="InterPro" id="IPR004193">
    <property type="entry name" value="Glyco_hydro_13_N"/>
</dbReference>
<accession>A0AA47EKL5</accession>
<dbReference type="NCBIfam" id="TIGR01515">
    <property type="entry name" value="branching_enzym"/>
    <property type="match status" value="1"/>
</dbReference>